<evidence type="ECO:0000313" key="2">
    <source>
        <dbReference type="Proteomes" id="UP001165289"/>
    </source>
</evidence>
<dbReference type="InterPro" id="IPR012337">
    <property type="entry name" value="RNaseH-like_sf"/>
</dbReference>
<keyword evidence="2" id="KW-1185">Reference proteome</keyword>
<dbReference type="EMBL" id="JAKMXF010000307">
    <property type="protein sequence ID" value="KAI6651185.1"/>
    <property type="molecule type" value="Genomic_DNA"/>
</dbReference>
<organism evidence="1 2">
    <name type="scientific">Oopsacas minuta</name>
    <dbReference type="NCBI Taxonomy" id="111878"/>
    <lineage>
        <taxon>Eukaryota</taxon>
        <taxon>Metazoa</taxon>
        <taxon>Porifera</taxon>
        <taxon>Hexactinellida</taxon>
        <taxon>Hexasterophora</taxon>
        <taxon>Lyssacinosida</taxon>
        <taxon>Leucopsacidae</taxon>
        <taxon>Oopsacas</taxon>
    </lineage>
</organism>
<sequence>MLYGCIPETELKSTGFELIQGITNTLRGFKLITENLSGSYATMGDLFVQVISLLLSLADSDDPIFSGIKSIRLTVRDELKRRMDGLENNDIVLIPTFLDPSFKEKYFSSKYIYEEVRRKVADAVQNLDLEIRNVESNEVVPVSKH</sequence>
<dbReference type="SUPFAM" id="SSF53098">
    <property type="entry name" value="Ribonuclease H-like"/>
    <property type="match status" value="1"/>
</dbReference>
<comment type="caution">
    <text evidence="1">The sequence shown here is derived from an EMBL/GenBank/DDBJ whole genome shotgun (WGS) entry which is preliminary data.</text>
</comment>
<evidence type="ECO:0000313" key="1">
    <source>
        <dbReference type="EMBL" id="KAI6651185.1"/>
    </source>
</evidence>
<proteinExistence type="predicted"/>
<dbReference type="AlphaFoldDB" id="A0AAV7JS43"/>
<protein>
    <submittedName>
        <fullName evidence="1">Uncharacterized protein</fullName>
    </submittedName>
</protein>
<gene>
    <name evidence="1" type="ORF">LOD99_5536</name>
</gene>
<name>A0AAV7JS43_9METZ</name>
<dbReference type="Proteomes" id="UP001165289">
    <property type="component" value="Unassembled WGS sequence"/>
</dbReference>
<accession>A0AAV7JS43</accession>
<reference evidence="1 2" key="1">
    <citation type="journal article" date="2023" name="BMC Biol.">
        <title>The compact genome of the sponge Oopsacas minuta (Hexactinellida) is lacking key metazoan core genes.</title>
        <authorList>
            <person name="Santini S."/>
            <person name="Schenkelaars Q."/>
            <person name="Jourda C."/>
            <person name="Duchesne M."/>
            <person name="Belahbib H."/>
            <person name="Rocher C."/>
            <person name="Selva M."/>
            <person name="Riesgo A."/>
            <person name="Vervoort M."/>
            <person name="Leys S.P."/>
            <person name="Kodjabachian L."/>
            <person name="Le Bivic A."/>
            <person name="Borchiellini C."/>
            <person name="Claverie J.M."/>
            <person name="Renard E."/>
        </authorList>
    </citation>
    <scope>NUCLEOTIDE SEQUENCE [LARGE SCALE GENOMIC DNA]</scope>
    <source>
        <strain evidence="1">SPO-2</strain>
    </source>
</reference>